<comment type="caution">
    <text evidence="2">The sequence shown here is derived from an EMBL/GenBank/DDBJ whole genome shotgun (WGS) entry which is preliminary data.</text>
</comment>
<dbReference type="PANTHER" id="PTHR33327:SF3">
    <property type="entry name" value="RNA-DIRECTED DNA POLYMERASE"/>
    <property type="match status" value="1"/>
</dbReference>
<dbReference type="EMBL" id="JALNTZ010000007">
    <property type="protein sequence ID" value="KAJ3646621.1"/>
    <property type="molecule type" value="Genomic_DNA"/>
</dbReference>
<gene>
    <name evidence="2" type="ORF">Zmor_024200</name>
</gene>
<reference evidence="2" key="1">
    <citation type="journal article" date="2023" name="G3 (Bethesda)">
        <title>Whole genome assemblies of Zophobas morio and Tenebrio molitor.</title>
        <authorList>
            <person name="Kaur S."/>
            <person name="Stinson S.A."/>
            <person name="diCenzo G.C."/>
        </authorList>
    </citation>
    <scope>NUCLEOTIDE SEQUENCE</scope>
    <source>
        <strain evidence="2">QUZm001</strain>
    </source>
</reference>
<proteinExistence type="predicted"/>
<dbReference type="PANTHER" id="PTHR33327">
    <property type="entry name" value="ENDONUCLEASE"/>
    <property type="match status" value="1"/>
</dbReference>
<dbReference type="Pfam" id="PF23055">
    <property type="entry name" value="DUF7041"/>
    <property type="match status" value="1"/>
</dbReference>
<feature type="domain" description="DUF7041" evidence="1">
    <location>
        <begin position="42"/>
        <end position="125"/>
    </location>
</feature>
<evidence type="ECO:0000313" key="2">
    <source>
        <dbReference type="EMBL" id="KAJ3646621.1"/>
    </source>
</evidence>
<dbReference type="Proteomes" id="UP001168821">
    <property type="component" value="Unassembled WGS sequence"/>
</dbReference>
<keyword evidence="3" id="KW-1185">Reference proteome</keyword>
<evidence type="ECO:0000259" key="1">
    <source>
        <dbReference type="Pfam" id="PF23055"/>
    </source>
</evidence>
<dbReference type="InterPro" id="IPR055469">
    <property type="entry name" value="DUF7041"/>
</dbReference>
<organism evidence="2 3">
    <name type="scientific">Zophobas morio</name>
    <dbReference type="NCBI Taxonomy" id="2755281"/>
    <lineage>
        <taxon>Eukaryota</taxon>
        <taxon>Metazoa</taxon>
        <taxon>Ecdysozoa</taxon>
        <taxon>Arthropoda</taxon>
        <taxon>Hexapoda</taxon>
        <taxon>Insecta</taxon>
        <taxon>Pterygota</taxon>
        <taxon>Neoptera</taxon>
        <taxon>Endopterygota</taxon>
        <taxon>Coleoptera</taxon>
        <taxon>Polyphaga</taxon>
        <taxon>Cucujiformia</taxon>
        <taxon>Tenebrionidae</taxon>
        <taxon>Zophobas</taxon>
    </lineage>
</organism>
<sequence length="300" mass="34051">MEEMQKKLQEQQEIICQFQTQLATISNKQALDEVRSGSNLKLPTFWQRDPVLWFAQVEAQFNCARIRSDQTKYWTVVTALDCATLQPVADLVANPPTEETKYESIKSRLIAAYADTPEKRLRKLMYEIELEDKQPSQLLREMEALAGKGISGDVLKTLWLQRLPPQLQMILAANDKETLDKMATIADKLTEIHHTSAITANIGALNRGTSAHASQTVTPAQEDGMAAAITALQKQFVTLSTTVNQLTDDRRRHGQGENWNRAKFRSRSNPQDDNICYYHNRFGANARRCAKPCDYKRPLN</sequence>
<dbReference type="AlphaFoldDB" id="A0AA38HZR4"/>
<accession>A0AA38HZR4</accession>
<name>A0AA38HZR4_9CUCU</name>
<evidence type="ECO:0000313" key="3">
    <source>
        <dbReference type="Proteomes" id="UP001168821"/>
    </source>
</evidence>
<protein>
    <recommendedName>
        <fullName evidence="1">DUF7041 domain-containing protein</fullName>
    </recommendedName>
</protein>